<accession>A0A8T0HQ70</accession>
<dbReference type="AlphaFoldDB" id="A0A8T0HQ70"/>
<organism evidence="1 2">
    <name type="scientific">Ceratodon purpureus</name>
    <name type="common">Fire moss</name>
    <name type="synonym">Dicranum purpureum</name>
    <dbReference type="NCBI Taxonomy" id="3225"/>
    <lineage>
        <taxon>Eukaryota</taxon>
        <taxon>Viridiplantae</taxon>
        <taxon>Streptophyta</taxon>
        <taxon>Embryophyta</taxon>
        <taxon>Bryophyta</taxon>
        <taxon>Bryophytina</taxon>
        <taxon>Bryopsida</taxon>
        <taxon>Dicranidae</taxon>
        <taxon>Pseudoditrichales</taxon>
        <taxon>Ditrichaceae</taxon>
        <taxon>Ceratodon</taxon>
    </lineage>
</organism>
<dbReference type="Proteomes" id="UP000822688">
    <property type="component" value="Chromosome V"/>
</dbReference>
<sequence>MCTNPSQTSRLMCRSDILNAFLQLETKLRHKISGLASGRHPVHPQLVYFASAAVPLINRVLSRAPKSSV</sequence>
<comment type="caution">
    <text evidence="1">The sequence shown here is derived from an EMBL/GenBank/DDBJ whole genome shotgun (WGS) entry which is preliminary data.</text>
</comment>
<proteinExistence type="predicted"/>
<evidence type="ECO:0000313" key="1">
    <source>
        <dbReference type="EMBL" id="KAG0572929.1"/>
    </source>
</evidence>
<keyword evidence="2" id="KW-1185">Reference proteome</keyword>
<reference evidence="1" key="1">
    <citation type="submission" date="2020-06" db="EMBL/GenBank/DDBJ databases">
        <title>WGS assembly of Ceratodon purpureus strain R40.</title>
        <authorList>
            <person name="Carey S.B."/>
            <person name="Jenkins J."/>
            <person name="Shu S."/>
            <person name="Lovell J.T."/>
            <person name="Sreedasyam A."/>
            <person name="Maumus F."/>
            <person name="Tiley G.P."/>
            <person name="Fernandez-Pozo N."/>
            <person name="Barry K."/>
            <person name="Chen C."/>
            <person name="Wang M."/>
            <person name="Lipzen A."/>
            <person name="Daum C."/>
            <person name="Saski C.A."/>
            <person name="Payton A.C."/>
            <person name="Mcbreen J.C."/>
            <person name="Conrad R.E."/>
            <person name="Kollar L.M."/>
            <person name="Olsson S."/>
            <person name="Huttunen S."/>
            <person name="Landis J.B."/>
            <person name="Wickett N.J."/>
            <person name="Johnson M.G."/>
            <person name="Rensing S.A."/>
            <person name="Grimwood J."/>
            <person name="Schmutz J."/>
            <person name="Mcdaniel S.F."/>
        </authorList>
    </citation>
    <scope>NUCLEOTIDE SEQUENCE</scope>
    <source>
        <strain evidence="1">R40</strain>
    </source>
</reference>
<dbReference type="EMBL" id="CM026426">
    <property type="protein sequence ID" value="KAG0572929.1"/>
    <property type="molecule type" value="Genomic_DNA"/>
</dbReference>
<evidence type="ECO:0000313" key="2">
    <source>
        <dbReference type="Proteomes" id="UP000822688"/>
    </source>
</evidence>
<protein>
    <submittedName>
        <fullName evidence="1">Uncharacterized protein</fullName>
    </submittedName>
</protein>
<name>A0A8T0HQ70_CERPU</name>
<gene>
    <name evidence="1" type="ORF">KC19_VG135000</name>
</gene>